<feature type="transmembrane region" description="Helical" evidence="1">
    <location>
        <begin position="98"/>
        <end position="115"/>
    </location>
</feature>
<reference evidence="2" key="2">
    <citation type="submission" date="2021-04" db="EMBL/GenBank/DDBJ databases">
        <authorList>
            <person name="Gilroy R."/>
        </authorList>
    </citation>
    <scope>NUCLEOTIDE SEQUENCE</scope>
    <source>
        <strain evidence="2">ChiW4-1371</strain>
    </source>
</reference>
<gene>
    <name evidence="2" type="ORF">H9804_00710</name>
</gene>
<feature type="transmembrane region" description="Helical" evidence="1">
    <location>
        <begin position="16"/>
        <end position="33"/>
    </location>
</feature>
<proteinExistence type="predicted"/>
<protein>
    <submittedName>
        <fullName evidence="2">Uncharacterized protein</fullName>
    </submittedName>
</protein>
<accession>A0A9D2GSB6</accession>
<feature type="transmembrane region" description="Helical" evidence="1">
    <location>
        <begin position="135"/>
        <end position="154"/>
    </location>
</feature>
<feature type="non-terminal residue" evidence="2">
    <location>
        <position position="155"/>
    </location>
</feature>
<keyword evidence="1" id="KW-0812">Transmembrane</keyword>
<name>A0A9D2GSB6_9BACT</name>
<comment type="caution">
    <text evidence="2">The sequence shown here is derived from an EMBL/GenBank/DDBJ whole genome shotgun (WGS) entry which is preliminary data.</text>
</comment>
<organism evidence="2 3">
    <name type="scientific">Candidatus Mucispirillum faecigallinarum</name>
    <dbReference type="NCBI Taxonomy" id="2838699"/>
    <lineage>
        <taxon>Bacteria</taxon>
        <taxon>Pseudomonadati</taxon>
        <taxon>Deferribacterota</taxon>
        <taxon>Deferribacteres</taxon>
        <taxon>Deferribacterales</taxon>
        <taxon>Mucispirillaceae</taxon>
        <taxon>Mucispirillum</taxon>
    </lineage>
</organism>
<keyword evidence="1" id="KW-0472">Membrane</keyword>
<feature type="transmembrane region" description="Helical" evidence="1">
    <location>
        <begin position="74"/>
        <end position="92"/>
    </location>
</feature>
<evidence type="ECO:0000256" key="1">
    <source>
        <dbReference type="SAM" id="Phobius"/>
    </source>
</evidence>
<evidence type="ECO:0000313" key="2">
    <source>
        <dbReference type="EMBL" id="HIZ88439.1"/>
    </source>
</evidence>
<evidence type="ECO:0000313" key="3">
    <source>
        <dbReference type="Proteomes" id="UP000824176"/>
    </source>
</evidence>
<dbReference type="EMBL" id="DXAQ01000013">
    <property type="protein sequence ID" value="HIZ88439.1"/>
    <property type="molecule type" value="Genomic_DNA"/>
</dbReference>
<dbReference type="Proteomes" id="UP000824176">
    <property type="component" value="Unassembled WGS sequence"/>
</dbReference>
<dbReference type="AlphaFoldDB" id="A0A9D2GSB6"/>
<sequence>MNNLDYSKIEIYTPKINAYFLMSIYFCIINMYAVFLEQAGRRDNVPLYIIFFIILTFVLIKYIHNVSKYAGDGLLYPFIILFCILFVLYAVFHEYPLVVSSLSSIISMFYAFKLFKLLMEYKTKEKDFLNKYKDIINFNTYLVFIAGLMFFVFLA</sequence>
<reference evidence="2" key="1">
    <citation type="journal article" date="2021" name="PeerJ">
        <title>Extensive microbial diversity within the chicken gut microbiome revealed by metagenomics and culture.</title>
        <authorList>
            <person name="Gilroy R."/>
            <person name="Ravi A."/>
            <person name="Getino M."/>
            <person name="Pursley I."/>
            <person name="Horton D.L."/>
            <person name="Alikhan N.F."/>
            <person name="Baker D."/>
            <person name="Gharbi K."/>
            <person name="Hall N."/>
            <person name="Watson M."/>
            <person name="Adriaenssens E.M."/>
            <person name="Foster-Nyarko E."/>
            <person name="Jarju S."/>
            <person name="Secka A."/>
            <person name="Antonio M."/>
            <person name="Oren A."/>
            <person name="Chaudhuri R.R."/>
            <person name="La Ragione R."/>
            <person name="Hildebrand F."/>
            <person name="Pallen M.J."/>
        </authorList>
    </citation>
    <scope>NUCLEOTIDE SEQUENCE</scope>
    <source>
        <strain evidence="2">ChiW4-1371</strain>
    </source>
</reference>
<feature type="transmembrane region" description="Helical" evidence="1">
    <location>
        <begin position="45"/>
        <end position="62"/>
    </location>
</feature>
<keyword evidence="1" id="KW-1133">Transmembrane helix</keyword>